<sequence length="42" mass="5031">MYDLREVSKANADVVHEKRIITWSDRIQLLMSNDMNVPYLHK</sequence>
<evidence type="ECO:0000313" key="1">
    <source>
        <dbReference type="EMBL" id="AVK07395.1"/>
    </source>
</evidence>
<keyword evidence="2" id="KW-1185">Reference proteome</keyword>
<reference evidence="1 2" key="1">
    <citation type="submission" date="2018-02" db="EMBL/GenBank/DDBJ databases">
        <title>FDA/CDC Antimicrobial Resistant Isolate Bank Genome Sequencing.</title>
        <authorList>
            <person name="Benahmed F.H."/>
            <person name="Lutgring J.D."/>
            <person name="Yoo B."/>
            <person name="Machado M."/>
            <person name="Brown A."/>
            <person name="McAllister G."/>
            <person name="Perry A."/>
            <person name="Halpin A.L."/>
            <person name="Vavikolanu K."/>
            <person name="Ott S."/>
            <person name="Zhao X."/>
            <person name="Tallon L.J."/>
            <person name="Sadzewicz L."/>
            <person name="Aluvathingal J."/>
            <person name="Nadendla S."/>
            <person name="Voskania-kordi A."/>
            <person name="Simonyan V."/>
            <person name="Patel J."/>
            <person name="Shawar R.M."/>
        </authorList>
    </citation>
    <scope>NUCLEOTIDE SEQUENCE [LARGE SCALE GENOMIC DNA]</scope>
    <source>
        <strain evidence="1 2">AR_0356</strain>
    </source>
</reference>
<name>A0A2R3IZR2_9PSED</name>
<dbReference type="Proteomes" id="UP000238390">
    <property type="component" value="Chromosome"/>
</dbReference>
<evidence type="ECO:0000313" key="2">
    <source>
        <dbReference type="Proteomes" id="UP000238390"/>
    </source>
</evidence>
<dbReference type="EMBL" id="CP027169">
    <property type="protein sequence ID" value="AVK07395.1"/>
    <property type="molecule type" value="Genomic_DNA"/>
</dbReference>
<accession>A0A2R3IZR2</accession>
<organism evidence="1 2">
    <name type="scientific">Pseudomonas paraeruginosa</name>
    <dbReference type="NCBI Taxonomy" id="2994495"/>
    <lineage>
        <taxon>Bacteria</taxon>
        <taxon>Pseudomonadati</taxon>
        <taxon>Pseudomonadota</taxon>
        <taxon>Gammaproteobacteria</taxon>
        <taxon>Pseudomonadales</taxon>
        <taxon>Pseudomonadaceae</taxon>
        <taxon>Pseudomonas</taxon>
    </lineage>
</organism>
<dbReference type="AlphaFoldDB" id="A0A2R3IZR2"/>
<gene>
    <name evidence="1" type="ORF">CSB93_4239</name>
</gene>
<protein>
    <submittedName>
        <fullName evidence="1">Uncharacterized protein</fullName>
    </submittedName>
</protein>
<proteinExistence type="predicted"/>